<dbReference type="Pfam" id="PF01381">
    <property type="entry name" value="HTH_3"/>
    <property type="match status" value="1"/>
</dbReference>
<dbReference type="GO" id="GO:0003677">
    <property type="term" value="F:DNA binding"/>
    <property type="evidence" value="ECO:0007669"/>
    <property type="project" value="InterPro"/>
</dbReference>
<dbReference type="SMART" id="SM00530">
    <property type="entry name" value="HTH_XRE"/>
    <property type="match status" value="1"/>
</dbReference>
<dbReference type="OrthoDB" id="7582299at2"/>
<name>A0A501WAJ7_9RHOB</name>
<gene>
    <name evidence="2" type="ORF">FJM51_22815</name>
</gene>
<sequence length="74" mass="7854">MMTLASFLENHRLTQASFAKEVGVAQSTISRLCAGKVGISLQQALRIEQATNGEVPVASWHRAECNPVVSGGAE</sequence>
<evidence type="ECO:0000313" key="3">
    <source>
        <dbReference type="Proteomes" id="UP000319255"/>
    </source>
</evidence>
<dbReference type="SUPFAM" id="SSF47413">
    <property type="entry name" value="lambda repressor-like DNA-binding domains"/>
    <property type="match status" value="1"/>
</dbReference>
<protein>
    <submittedName>
        <fullName evidence="2">Helix-turn-helix transcriptional regulator</fullName>
    </submittedName>
</protein>
<organism evidence="2 3">
    <name type="scientific">Amaricoccus solimangrovi</name>
    <dbReference type="NCBI Taxonomy" id="2589815"/>
    <lineage>
        <taxon>Bacteria</taxon>
        <taxon>Pseudomonadati</taxon>
        <taxon>Pseudomonadota</taxon>
        <taxon>Alphaproteobacteria</taxon>
        <taxon>Rhodobacterales</taxon>
        <taxon>Paracoccaceae</taxon>
        <taxon>Amaricoccus</taxon>
    </lineage>
</organism>
<dbReference type="AlphaFoldDB" id="A0A501WAJ7"/>
<dbReference type="Gene3D" id="1.10.260.40">
    <property type="entry name" value="lambda repressor-like DNA-binding domains"/>
    <property type="match status" value="1"/>
</dbReference>
<evidence type="ECO:0000259" key="1">
    <source>
        <dbReference type="PROSITE" id="PS50943"/>
    </source>
</evidence>
<evidence type="ECO:0000313" key="2">
    <source>
        <dbReference type="EMBL" id="TPE45084.1"/>
    </source>
</evidence>
<dbReference type="InterPro" id="IPR001387">
    <property type="entry name" value="Cro/C1-type_HTH"/>
</dbReference>
<keyword evidence="3" id="KW-1185">Reference proteome</keyword>
<feature type="domain" description="HTH cro/C1-type" evidence="1">
    <location>
        <begin position="4"/>
        <end position="60"/>
    </location>
</feature>
<accession>A0A501WAJ7</accession>
<dbReference type="EMBL" id="VFRP01000060">
    <property type="protein sequence ID" value="TPE45084.1"/>
    <property type="molecule type" value="Genomic_DNA"/>
</dbReference>
<dbReference type="InterPro" id="IPR010982">
    <property type="entry name" value="Lambda_DNA-bd_dom_sf"/>
</dbReference>
<dbReference type="PROSITE" id="PS50943">
    <property type="entry name" value="HTH_CROC1"/>
    <property type="match status" value="1"/>
</dbReference>
<dbReference type="CDD" id="cd00093">
    <property type="entry name" value="HTH_XRE"/>
    <property type="match status" value="1"/>
</dbReference>
<dbReference type="Proteomes" id="UP000319255">
    <property type="component" value="Unassembled WGS sequence"/>
</dbReference>
<proteinExistence type="predicted"/>
<comment type="caution">
    <text evidence="2">The sequence shown here is derived from an EMBL/GenBank/DDBJ whole genome shotgun (WGS) entry which is preliminary data.</text>
</comment>
<reference evidence="2 3" key="1">
    <citation type="submission" date="2019-06" db="EMBL/GenBank/DDBJ databases">
        <title>A novel bacterium of genus Amaricoccus, isolated from marine sediment.</title>
        <authorList>
            <person name="Huang H."/>
            <person name="Mo K."/>
            <person name="Hu Y."/>
        </authorList>
    </citation>
    <scope>NUCLEOTIDE SEQUENCE [LARGE SCALE GENOMIC DNA]</scope>
    <source>
        <strain evidence="2 3">HB172011</strain>
    </source>
</reference>